<evidence type="ECO:0000259" key="1">
    <source>
        <dbReference type="Pfam" id="PF13614"/>
    </source>
</evidence>
<dbReference type="SUPFAM" id="SSF52540">
    <property type="entry name" value="P-loop containing nucleoside triphosphate hydrolases"/>
    <property type="match status" value="1"/>
</dbReference>
<dbReference type="Gene3D" id="3.40.50.300">
    <property type="entry name" value="P-loop containing nucleotide triphosphate hydrolases"/>
    <property type="match status" value="1"/>
</dbReference>
<dbReference type="InterPro" id="IPR025669">
    <property type="entry name" value="AAA_dom"/>
</dbReference>
<accession>A0A3P1S0N1</accession>
<feature type="domain" description="AAA" evidence="1">
    <location>
        <begin position="17"/>
        <end position="181"/>
    </location>
</feature>
<name>A0A3P1S0N1_STRSA</name>
<organism evidence="2 3">
    <name type="scientific">Streptococcus sanguinis</name>
    <dbReference type="NCBI Taxonomy" id="1305"/>
    <lineage>
        <taxon>Bacteria</taxon>
        <taxon>Bacillati</taxon>
        <taxon>Bacillota</taxon>
        <taxon>Bacilli</taxon>
        <taxon>Lactobacillales</taxon>
        <taxon>Streptococcaceae</taxon>
        <taxon>Streptococcus</taxon>
    </lineage>
</organism>
<evidence type="ECO:0000313" key="3">
    <source>
        <dbReference type="Proteomes" id="UP000277597"/>
    </source>
</evidence>
<comment type="caution">
    <text evidence="2">The sequence shown here is derived from an EMBL/GenBank/DDBJ whole genome shotgun (WGS) entry which is preliminary data.</text>
</comment>
<reference evidence="2 3" key="1">
    <citation type="submission" date="2018-11" db="EMBL/GenBank/DDBJ databases">
        <title>Genomes From Bacteria Associated with the Canine Oral Cavity: a Test Case for Automated Genome-Based Taxonomic Assignment.</title>
        <authorList>
            <person name="Coil D.A."/>
            <person name="Jospin G."/>
            <person name="Darling A.E."/>
            <person name="Wallis C."/>
            <person name="Davis I.J."/>
            <person name="Harris S."/>
            <person name="Eisen J.A."/>
            <person name="Holcombe L.J."/>
            <person name="O'Flynn C."/>
        </authorList>
    </citation>
    <scope>NUCLEOTIDE SEQUENCE [LARGE SCALE GENOMIC DNA]</scope>
    <source>
        <strain evidence="2 3">OH953</strain>
    </source>
</reference>
<gene>
    <name evidence="2" type="ORF">EII39_10875</name>
</gene>
<protein>
    <submittedName>
        <fullName evidence="2">ParA family protein</fullName>
    </submittedName>
</protein>
<evidence type="ECO:0000313" key="2">
    <source>
        <dbReference type="EMBL" id="RRC90784.1"/>
    </source>
</evidence>
<sequence length="280" mass="31634">MIIPEDKNKILKEKVLKIIAFISLKGGVGKTTSLLLLAAELASKGYKVALADKDHQCNLTHFFGIYPEKGTIANIYTGGKVDIVPVAPNIDLIPGSMRLDEIERQLETNPNKNMFFYDWLDTNYQAIGLDEYDYLLIDCRPDFGIATKNAIAVSHAVICPVTPSDFAYEGKENLRLRLDAYRQEEIIRPSRESLITAELFFLPNMVKHNTKKSRELMTALAEEENVLSPIPHKELFNRATKDNTIIDMKNNPETYRSHRAFFDALQGSLDSIIQTIDQVA</sequence>
<dbReference type="RefSeq" id="WP_124765909.1">
    <property type="nucleotide sequence ID" value="NZ_RQZI01000016.1"/>
</dbReference>
<dbReference type="Proteomes" id="UP000277597">
    <property type="component" value="Unassembled WGS sequence"/>
</dbReference>
<dbReference type="InterPro" id="IPR050678">
    <property type="entry name" value="DNA_Partitioning_ATPase"/>
</dbReference>
<dbReference type="PANTHER" id="PTHR13696:SF99">
    <property type="entry name" value="COBYRINIC ACID AC-DIAMIDE SYNTHASE"/>
    <property type="match status" value="1"/>
</dbReference>
<dbReference type="InterPro" id="IPR027417">
    <property type="entry name" value="P-loop_NTPase"/>
</dbReference>
<dbReference type="CDD" id="cd02042">
    <property type="entry name" value="ParAB_family"/>
    <property type="match status" value="1"/>
</dbReference>
<dbReference type="EMBL" id="RQZI01000016">
    <property type="protein sequence ID" value="RRC90784.1"/>
    <property type="molecule type" value="Genomic_DNA"/>
</dbReference>
<proteinExistence type="predicted"/>
<dbReference type="PANTHER" id="PTHR13696">
    <property type="entry name" value="P-LOOP CONTAINING NUCLEOSIDE TRIPHOSPHATE HYDROLASE"/>
    <property type="match status" value="1"/>
</dbReference>
<dbReference type="AlphaFoldDB" id="A0A3P1S0N1"/>
<dbReference type="Pfam" id="PF13614">
    <property type="entry name" value="AAA_31"/>
    <property type="match status" value="1"/>
</dbReference>